<evidence type="ECO:0000259" key="11">
    <source>
        <dbReference type="SMART" id="SM00768"/>
    </source>
</evidence>
<feature type="domain" description="X8" evidence="11">
    <location>
        <begin position="373"/>
        <end position="457"/>
    </location>
</feature>
<dbReference type="GO" id="GO:0042973">
    <property type="term" value="F:glucan endo-1,3-beta-D-glucosidase activity"/>
    <property type="evidence" value="ECO:0007669"/>
    <property type="project" value="UniProtKB-EC"/>
</dbReference>
<evidence type="ECO:0000256" key="10">
    <source>
        <dbReference type="SAM" id="SignalP"/>
    </source>
</evidence>
<evidence type="ECO:0000256" key="9">
    <source>
        <dbReference type="RuleBase" id="RU004336"/>
    </source>
</evidence>
<name>A0A9Q1JXJ4_9CARY</name>
<sequence length="457" mass="50836">MDPLLVAILSFSTFIAFSNGVQFSKLNHIGINYGRQGDNLPSPYRSIEYIKSMKAGIVKLYDADPETLKLLAGTGLRVSIMVQNGEIFNIASNESIAKKWVRDNVLAYYPRTMIRYIMVGNEVYGNQTLTQWKALVLAMQHVKNCLRNHNIHNIKIGAPMAMNVMSLSFPPSNGTFHAESLSTVVPLLQFLNKTSSFFFLNVFPYFPWAKNPENISLNFALFKGGNLSYTDPGSGLVYTNLLDQMLDSVHFAMAKLGFRHISIAISETGWPNDGDLDQPGANIHNAATYNRNLIHKMATNPTLGTPARPGVIIPTFLFSLYNENLKNGPGTERHWGLLHPSGSPLYSIDLTGTRYHFEPLPKPQNNRAYEGQVWCVLARFANMSGLGPLLSDMCRQLDGTCETALGPGKACYEPVSLTWHASYAFSAYWAKYRDSGDPCYFNGLASLTTIDPSKCRF</sequence>
<dbReference type="AlphaFoldDB" id="A0A9Q1JXJ4"/>
<keyword evidence="6" id="KW-1015">Disulfide bond</keyword>
<dbReference type="SUPFAM" id="SSF51445">
    <property type="entry name" value="(Trans)glycosidases"/>
    <property type="match status" value="1"/>
</dbReference>
<evidence type="ECO:0000313" key="12">
    <source>
        <dbReference type="EMBL" id="KAJ8432723.1"/>
    </source>
</evidence>
<evidence type="ECO:0000256" key="5">
    <source>
        <dbReference type="ARBA" id="ARBA00022801"/>
    </source>
</evidence>
<keyword evidence="4 10" id="KW-0732">Signal</keyword>
<organism evidence="12 13">
    <name type="scientific">Carnegiea gigantea</name>
    <dbReference type="NCBI Taxonomy" id="171969"/>
    <lineage>
        <taxon>Eukaryota</taxon>
        <taxon>Viridiplantae</taxon>
        <taxon>Streptophyta</taxon>
        <taxon>Embryophyta</taxon>
        <taxon>Tracheophyta</taxon>
        <taxon>Spermatophyta</taxon>
        <taxon>Magnoliopsida</taxon>
        <taxon>eudicotyledons</taxon>
        <taxon>Gunneridae</taxon>
        <taxon>Pentapetalae</taxon>
        <taxon>Caryophyllales</taxon>
        <taxon>Cactineae</taxon>
        <taxon>Cactaceae</taxon>
        <taxon>Cactoideae</taxon>
        <taxon>Echinocereeae</taxon>
        <taxon>Carnegiea</taxon>
    </lineage>
</organism>
<protein>
    <recommendedName>
        <fullName evidence="3">glucan endo-1,3-beta-D-glucosidase</fullName>
        <ecNumber evidence="3">3.2.1.39</ecNumber>
    </recommendedName>
</protein>
<dbReference type="EC" id="3.2.1.39" evidence="3"/>
<dbReference type="Pfam" id="PF07983">
    <property type="entry name" value="X8"/>
    <property type="match status" value="1"/>
</dbReference>
<keyword evidence="13" id="KW-1185">Reference proteome</keyword>
<gene>
    <name evidence="12" type="ORF">Cgig2_028639</name>
</gene>
<evidence type="ECO:0000256" key="1">
    <source>
        <dbReference type="ARBA" id="ARBA00000382"/>
    </source>
</evidence>
<reference evidence="12" key="1">
    <citation type="submission" date="2022-04" db="EMBL/GenBank/DDBJ databases">
        <title>Carnegiea gigantea Genome sequencing and assembly v2.</title>
        <authorList>
            <person name="Copetti D."/>
            <person name="Sanderson M.J."/>
            <person name="Burquez A."/>
            <person name="Wojciechowski M.F."/>
        </authorList>
    </citation>
    <scope>NUCLEOTIDE SEQUENCE</scope>
    <source>
        <strain evidence="12">SGP5-SGP5p</strain>
        <tissue evidence="12">Aerial part</tissue>
    </source>
</reference>
<dbReference type="EMBL" id="JAKOGI010000587">
    <property type="protein sequence ID" value="KAJ8432723.1"/>
    <property type="molecule type" value="Genomic_DNA"/>
</dbReference>
<evidence type="ECO:0000256" key="8">
    <source>
        <dbReference type="RuleBase" id="RU004335"/>
    </source>
</evidence>
<dbReference type="PROSITE" id="PS00587">
    <property type="entry name" value="GLYCOSYL_HYDROL_F17"/>
    <property type="match status" value="1"/>
</dbReference>
<keyword evidence="5 9" id="KW-0378">Hydrolase</keyword>
<dbReference type="PANTHER" id="PTHR32227">
    <property type="entry name" value="GLUCAN ENDO-1,3-BETA-GLUCOSIDASE BG1-RELATED-RELATED"/>
    <property type="match status" value="1"/>
</dbReference>
<evidence type="ECO:0000256" key="2">
    <source>
        <dbReference type="ARBA" id="ARBA00008773"/>
    </source>
</evidence>
<comment type="similarity">
    <text evidence="2 8">Belongs to the glycosyl hydrolase 17 family.</text>
</comment>
<dbReference type="GO" id="GO:0005975">
    <property type="term" value="P:carbohydrate metabolic process"/>
    <property type="evidence" value="ECO:0007669"/>
    <property type="project" value="InterPro"/>
</dbReference>
<dbReference type="InterPro" id="IPR017853">
    <property type="entry name" value="GH"/>
</dbReference>
<evidence type="ECO:0000256" key="7">
    <source>
        <dbReference type="ARBA" id="ARBA00023295"/>
    </source>
</evidence>
<dbReference type="InterPro" id="IPR044965">
    <property type="entry name" value="Glyco_hydro_17_plant"/>
</dbReference>
<evidence type="ECO:0000256" key="4">
    <source>
        <dbReference type="ARBA" id="ARBA00022729"/>
    </source>
</evidence>
<evidence type="ECO:0000313" key="13">
    <source>
        <dbReference type="Proteomes" id="UP001153076"/>
    </source>
</evidence>
<dbReference type="InterPro" id="IPR012946">
    <property type="entry name" value="X8"/>
</dbReference>
<feature type="signal peptide" evidence="10">
    <location>
        <begin position="1"/>
        <end position="20"/>
    </location>
</feature>
<accession>A0A9Q1JXJ4</accession>
<evidence type="ECO:0000256" key="6">
    <source>
        <dbReference type="ARBA" id="ARBA00023157"/>
    </source>
</evidence>
<dbReference type="OrthoDB" id="941679at2759"/>
<dbReference type="Proteomes" id="UP001153076">
    <property type="component" value="Unassembled WGS sequence"/>
</dbReference>
<dbReference type="Pfam" id="PF00332">
    <property type="entry name" value="Glyco_hydro_17"/>
    <property type="match status" value="1"/>
</dbReference>
<dbReference type="SMART" id="SM00768">
    <property type="entry name" value="X8"/>
    <property type="match status" value="1"/>
</dbReference>
<feature type="chain" id="PRO_5040183295" description="glucan endo-1,3-beta-D-glucosidase" evidence="10">
    <location>
        <begin position="21"/>
        <end position="457"/>
    </location>
</feature>
<proteinExistence type="inferred from homology"/>
<dbReference type="Gene3D" id="3.20.20.80">
    <property type="entry name" value="Glycosidases"/>
    <property type="match status" value="1"/>
</dbReference>
<comment type="catalytic activity">
    <reaction evidence="1">
        <text>Hydrolysis of (1-&gt;3)-beta-D-glucosidic linkages in (1-&gt;3)-beta-D-glucans.</text>
        <dbReference type="EC" id="3.2.1.39"/>
    </reaction>
</comment>
<dbReference type="InterPro" id="IPR000490">
    <property type="entry name" value="Glyco_hydro_17"/>
</dbReference>
<dbReference type="FunFam" id="3.20.20.80:FF:000005">
    <property type="entry name" value="Glucan endo-1,3-beta-glucosidase 14"/>
    <property type="match status" value="1"/>
</dbReference>
<keyword evidence="7 9" id="KW-0326">Glycosidase</keyword>
<comment type="caution">
    <text evidence="12">The sequence shown here is derived from an EMBL/GenBank/DDBJ whole genome shotgun (WGS) entry which is preliminary data.</text>
</comment>
<evidence type="ECO:0000256" key="3">
    <source>
        <dbReference type="ARBA" id="ARBA00012780"/>
    </source>
</evidence>